<dbReference type="Pfam" id="PF00927">
    <property type="entry name" value="Transglut_C"/>
    <property type="match status" value="2"/>
</dbReference>
<dbReference type="FunFam" id="2.60.40.10:FF:000171">
    <property type="entry name" value="protein-glutamine gamma-glutamyltransferase 6"/>
    <property type="match status" value="1"/>
</dbReference>
<proteinExistence type="inferred from homology"/>
<evidence type="ECO:0000313" key="3">
    <source>
        <dbReference type="EMBL" id="KFV53665.1"/>
    </source>
</evidence>
<dbReference type="InterPro" id="IPR008958">
    <property type="entry name" value="Transglutaminase_C"/>
</dbReference>
<dbReference type="SUPFAM" id="SSF49309">
    <property type="entry name" value="Transglutaminase, two C-terminal domains"/>
    <property type="match status" value="2"/>
</dbReference>
<protein>
    <submittedName>
        <fullName evidence="3">Protein-glutamine gamma-glutamyltransferase 6</fullName>
    </submittedName>
</protein>
<reference evidence="3 4" key="1">
    <citation type="submission" date="2014-04" db="EMBL/GenBank/DDBJ databases">
        <title>Genome evolution of avian class.</title>
        <authorList>
            <person name="Zhang G."/>
            <person name="Li C."/>
        </authorList>
    </citation>
    <scope>NUCLEOTIDE SEQUENCE [LARGE SCALE GENOMIC DNA]</scope>
    <source>
        <strain evidence="3">BGI_N341</strain>
    </source>
</reference>
<sequence length="200" mass="22585">VFGKDITLILILNNLTFDHKTVKVDMSASTILYTRRTVAEILKATTSVDLGSKQGKHIRLKIPYSYYGKYLTTDKRIQVTALCEVMHMHGVKLLVEKTIILEDTNIIIKIPRRVVVNKAVTLEISYANPLPEPVNCCVLLVTLMNQQVKINLAQLAPRERSKIYFEFTPRRTGPLQLQVDFSCDKFSHVKGFVTIAVAPA</sequence>
<keyword evidence="4" id="KW-1185">Reference proteome</keyword>
<dbReference type="Gene3D" id="2.60.40.10">
    <property type="entry name" value="Immunoglobulins"/>
    <property type="match status" value="2"/>
</dbReference>
<dbReference type="InterPro" id="IPR013783">
    <property type="entry name" value="Ig-like_fold"/>
</dbReference>
<organism evidence="3 4">
    <name type="scientific">Tyto alba</name>
    <name type="common">Barn owl</name>
    <dbReference type="NCBI Taxonomy" id="56313"/>
    <lineage>
        <taxon>Eukaryota</taxon>
        <taxon>Metazoa</taxon>
        <taxon>Chordata</taxon>
        <taxon>Craniata</taxon>
        <taxon>Vertebrata</taxon>
        <taxon>Euteleostomi</taxon>
        <taxon>Archelosauria</taxon>
        <taxon>Archosauria</taxon>
        <taxon>Dinosauria</taxon>
        <taxon>Saurischia</taxon>
        <taxon>Theropoda</taxon>
        <taxon>Coelurosauria</taxon>
        <taxon>Aves</taxon>
        <taxon>Neognathae</taxon>
        <taxon>Neoaves</taxon>
        <taxon>Telluraves</taxon>
        <taxon>Strigiformes</taxon>
        <taxon>Tytonidae</taxon>
        <taxon>Tyto</taxon>
    </lineage>
</organism>
<keyword evidence="3" id="KW-0808">Transferase</keyword>
<dbReference type="GO" id="GO:0005737">
    <property type="term" value="C:cytoplasm"/>
    <property type="evidence" value="ECO:0007669"/>
    <property type="project" value="TreeGrafter"/>
</dbReference>
<dbReference type="EMBL" id="KK389674">
    <property type="protein sequence ID" value="KFV53665.1"/>
    <property type="molecule type" value="Genomic_DNA"/>
</dbReference>
<gene>
    <name evidence="3" type="ORF">N341_11422</name>
</gene>
<evidence type="ECO:0000313" key="4">
    <source>
        <dbReference type="Proteomes" id="UP000054190"/>
    </source>
</evidence>
<accession>A0A093FAU6</accession>
<dbReference type="InterPro" id="IPR050779">
    <property type="entry name" value="Transglutaminase"/>
</dbReference>
<feature type="domain" description="Transglutaminase C-terminal" evidence="2">
    <location>
        <begin position="106"/>
        <end position="197"/>
    </location>
</feature>
<dbReference type="PANTHER" id="PTHR11590:SF50">
    <property type="entry name" value="PROTEIN-GLUTAMINE GAMMA-GLUTAMYLTRANSFERASE 6"/>
    <property type="match status" value="1"/>
</dbReference>
<comment type="similarity">
    <text evidence="1">Belongs to the transglutaminase superfamily. Transglutaminase family.</text>
</comment>
<feature type="domain" description="Transglutaminase C-terminal" evidence="2">
    <location>
        <begin position="2"/>
        <end position="88"/>
    </location>
</feature>
<name>A0A093FAU6_TYTAL</name>
<dbReference type="GO" id="GO:0003810">
    <property type="term" value="F:protein-glutamine gamma-glutamyltransferase activity"/>
    <property type="evidence" value="ECO:0007669"/>
    <property type="project" value="InterPro"/>
</dbReference>
<dbReference type="FunFam" id="2.60.40.10:FF:000090">
    <property type="entry name" value="Protein-glutamine gamma-glutamyltransferase 2"/>
    <property type="match status" value="1"/>
</dbReference>
<feature type="non-terminal residue" evidence="3">
    <location>
        <position position="200"/>
    </location>
</feature>
<dbReference type="Proteomes" id="UP000054190">
    <property type="component" value="Unassembled WGS sequence"/>
</dbReference>
<dbReference type="InterPro" id="IPR036238">
    <property type="entry name" value="Transglutaminase_C_sf"/>
</dbReference>
<dbReference type="AlphaFoldDB" id="A0A093FAU6"/>
<dbReference type="PANTHER" id="PTHR11590">
    <property type="entry name" value="PROTEIN-GLUTAMINE GAMMA-GLUTAMYLTRANSFERASE"/>
    <property type="match status" value="1"/>
</dbReference>
<feature type="non-terminal residue" evidence="3">
    <location>
        <position position="1"/>
    </location>
</feature>
<evidence type="ECO:0000256" key="1">
    <source>
        <dbReference type="ARBA" id="ARBA00005968"/>
    </source>
</evidence>
<evidence type="ECO:0000259" key="2">
    <source>
        <dbReference type="Pfam" id="PF00927"/>
    </source>
</evidence>